<accession>A0A9N9WLI7</accession>
<protein>
    <submittedName>
        <fullName evidence="7">Uncharacterized protein</fullName>
    </submittedName>
</protein>
<evidence type="ECO:0000256" key="2">
    <source>
        <dbReference type="ARBA" id="ARBA00022475"/>
    </source>
</evidence>
<reference evidence="7" key="1">
    <citation type="submission" date="2022-01" db="EMBL/GenBank/DDBJ databases">
        <authorList>
            <person name="King R."/>
        </authorList>
    </citation>
    <scope>NUCLEOTIDE SEQUENCE</scope>
</reference>
<feature type="transmembrane region" description="Helical" evidence="6">
    <location>
        <begin position="229"/>
        <end position="251"/>
    </location>
</feature>
<dbReference type="OrthoDB" id="7790869at2759"/>
<feature type="transmembrane region" description="Helical" evidence="6">
    <location>
        <begin position="38"/>
        <end position="56"/>
    </location>
</feature>
<sequence length="288" mass="33308">MGSVHFKYYENYPNITLIAKIKSTKRHRPPLQEQRNNIFKLFITISSFLLTILAILNNSLTERFLNNIVDTNEPTNTAIKMHQELFEDDDDKKKRKINSQPFSISRNIKQRKYIETNNMEMNTTNSNNNKSNNESILNAMEKFNDSVTSTNRKAIEKLSREDGKDTSTSNSSQSFFQFLKSAFRCNTTSLNKIVEQTELNYPLNLHLRMNEIFSMHDKLCDIAECFNDLYSIEMVVNITGSFIMILFGIFFEIKTVSAATSYLIVLLQFDMTDDFQKLVGNNKTTTTA</sequence>
<evidence type="ECO:0000313" key="7">
    <source>
        <dbReference type="EMBL" id="CAG9797489.1"/>
    </source>
</evidence>
<dbReference type="Pfam" id="PF08395">
    <property type="entry name" value="7tm_7"/>
    <property type="match status" value="1"/>
</dbReference>
<comment type="subcellular location">
    <subcellularLocation>
        <location evidence="1">Cell membrane</location>
        <topology evidence="1">Multi-pass membrane protein</topology>
    </subcellularLocation>
</comment>
<dbReference type="InterPro" id="IPR013604">
    <property type="entry name" value="7TM_chemorcpt"/>
</dbReference>
<evidence type="ECO:0000256" key="4">
    <source>
        <dbReference type="ARBA" id="ARBA00022989"/>
    </source>
</evidence>
<organism evidence="7 8">
    <name type="scientific">Chironomus riparius</name>
    <dbReference type="NCBI Taxonomy" id="315576"/>
    <lineage>
        <taxon>Eukaryota</taxon>
        <taxon>Metazoa</taxon>
        <taxon>Ecdysozoa</taxon>
        <taxon>Arthropoda</taxon>
        <taxon>Hexapoda</taxon>
        <taxon>Insecta</taxon>
        <taxon>Pterygota</taxon>
        <taxon>Neoptera</taxon>
        <taxon>Endopterygota</taxon>
        <taxon>Diptera</taxon>
        <taxon>Nematocera</taxon>
        <taxon>Chironomoidea</taxon>
        <taxon>Chironomidae</taxon>
        <taxon>Chironominae</taxon>
        <taxon>Chironomus</taxon>
    </lineage>
</organism>
<name>A0A9N9WLI7_9DIPT</name>
<reference evidence="7" key="2">
    <citation type="submission" date="2022-10" db="EMBL/GenBank/DDBJ databases">
        <authorList>
            <consortium name="ENA_rothamsted_submissions"/>
            <consortium name="culmorum"/>
            <person name="King R."/>
        </authorList>
    </citation>
    <scope>NUCLEOTIDE SEQUENCE</scope>
</reference>
<keyword evidence="2" id="KW-1003">Cell membrane</keyword>
<evidence type="ECO:0000256" key="6">
    <source>
        <dbReference type="SAM" id="Phobius"/>
    </source>
</evidence>
<dbReference type="GO" id="GO:0005886">
    <property type="term" value="C:plasma membrane"/>
    <property type="evidence" value="ECO:0007669"/>
    <property type="project" value="UniProtKB-SubCell"/>
</dbReference>
<evidence type="ECO:0000256" key="5">
    <source>
        <dbReference type="ARBA" id="ARBA00023136"/>
    </source>
</evidence>
<keyword evidence="5 6" id="KW-0472">Membrane</keyword>
<evidence type="ECO:0000256" key="1">
    <source>
        <dbReference type="ARBA" id="ARBA00004651"/>
    </source>
</evidence>
<proteinExistence type="predicted"/>
<keyword evidence="3 6" id="KW-0812">Transmembrane</keyword>
<evidence type="ECO:0000256" key="3">
    <source>
        <dbReference type="ARBA" id="ARBA00022692"/>
    </source>
</evidence>
<dbReference type="AlphaFoldDB" id="A0A9N9WLI7"/>
<keyword evidence="8" id="KW-1185">Reference proteome</keyword>
<keyword evidence="4 6" id="KW-1133">Transmembrane helix</keyword>
<gene>
    <name evidence="7" type="ORF">CHIRRI_LOCUS487</name>
</gene>
<dbReference type="GO" id="GO:0050909">
    <property type="term" value="P:sensory perception of taste"/>
    <property type="evidence" value="ECO:0007669"/>
    <property type="project" value="InterPro"/>
</dbReference>
<dbReference type="Proteomes" id="UP001153620">
    <property type="component" value="Chromosome 1"/>
</dbReference>
<dbReference type="EMBL" id="OU895877">
    <property type="protein sequence ID" value="CAG9797489.1"/>
    <property type="molecule type" value="Genomic_DNA"/>
</dbReference>
<evidence type="ECO:0000313" key="8">
    <source>
        <dbReference type="Proteomes" id="UP001153620"/>
    </source>
</evidence>